<dbReference type="AlphaFoldDB" id="A0A5P9NKL9"/>
<dbReference type="GO" id="GO:0008374">
    <property type="term" value="F:O-acyltransferase activity"/>
    <property type="evidence" value="ECO:0007669"/>
    <property type="project" value="InterPro"/>
</dbReference>
<dbReference type="PANTHER" id="PTHR31650:SF1">
    <property type="entry name" value="WAX ESTER SYNTHASE_DIACYLGLYCEROL ACYLTRANSFERASE 4-RELATED"/>
    <property type="match status" value="1"/>
</dbReference>
<dbReference type="GO" id="GO:0019432">
    <property type="term" value="P:triglyceride biosynthetic process"/>
    <property type="evidence" value="ECO:0007669"/>
    <property type="project" value="TreeGrafter"/>
</dbReference>
<name>A0A5P9NKL9_9GAMM</name>
<keyword evidence="3" id="KW-1185">Reference proteome</keyword>
<gene>
    <name evidence="2" type="ORF">EY643_08995</name>
</gene>
<protein>
    <submittedName>
        <fullName evidence="2">DUF1298 domain-containing protein</fullName>
    </submittedName>
</protein>
<dbReference type="GO" id="GO:0001666">
    <property type="term" value="P:response to hypoxia"/>
    <property type="evidence" value="ECO:0007669"/>
    <property type="project" value="TreeGrafter"/>
</dbReference>
<dbReference type="EMBL" id="CP036422">
    <property type="protein sequence ID" value="QFU75784.1"/>
    <property type="molecule type" value="Genomic_DNA"/>
</dbReference>
<reference evidence="2 3" key="1">
    <citation type="submission" date="2019-02" db="EMBL/GenBank/DDBJ databases">
        <authorList>
            <person name="Li S.-H."/>
        </authorList>
    </citation>
    <scope>NUCLEOTIDE SEQUENCE [LARGE SCALE GENOMIC DNA]</scope>
    <source>
        <strain evidence="2 3">IMCC14385</strain>
    </source>
</reference>
<proteinExistence type="predicted"/>
<sequence>MFDGREFALSDIKQIRSSFSGATVYDVMLAVVGGSLHKYLKAKKDLPEKTLKIRAPISVRDENDKDSAGNQVAMMIVGGGTHLDSAAERLEFVMAETQRSKAMNEAIGAKTLMEISGAMPAGLTAAGTKMMAGLADRFKPPVNTVLTNVPGPNFRMYFSGAELVKSFGMGILAEGQGLFHVVTSYNGNVILTLLADRDILPDPEFYAECMQESFDDLLKAQPLKNSTPKKRKQASAN</sequence>
<evidence type="ECO:0000313" key="2">
    <source>
        <dbReference type="EMBL" id="QFU75784.1"/>
    </source>
</evidence>
<evidence type="ECO:0000313" key="3">
    <source>
        <dbReference type="Proteomes" id="UP000326287"/>
    </source>
</evidence>
<dbReference type="Proteomes" id="UP000326287">
    <property type="component" value="Chromosome"/>
</dbReference>
<dbReference type="InterPro" id="IPR045034">
    <property type="entry name" value="O-acyltransferase_WSD1-like"/>
</dbReference>
<dbReference type="InterPro" id="IPR009721">
    <property type="entry name" value="O-acyltransferase_WSD1_C"/>
</dbReference>
<dbReference type="GO" id="GO:0071731">
    <property type="term" value="P:response to nitric oxide"/>
    <property type="evidence" value="ECO:0007669"/>
    <property type="project" value="TreeGrafter"/>
</dbReference>
<dbReference type="GO" id="GO:0005886">
    <property type="term" value="C:plasma membrane"/>
    <property type="evidence" value="ECO:0007669"/>
    <property type="project" value="TreeGrafter"/>
</dbReference>
<dbReference type="RefSeq" id="WP_152661891.1">
    <property type="nucleotide sequence ID" value="NZ_CP036422.1"/>
</dbReference>
<dbReference type="KEGG" id="halc:EY643_08995"/>
<evidence type="ECO:0000259" key="1">
    <source>
        <dbReference type="Pfam" id="PF06974"/>
    </source>
</evidence>
<feature type="domain" description="O-acyltransferase WSD1 C-terminal" evidence="1">
    <location>
        <begin position="69"/>
        <end position="217"/>
    </location>
</feature>
<dbReference type="Pfam" id="PF06974">
    <property type="entry name" value="WS_DGAT_C"/>
    <property type="match status" value="1"/>
</dbReference>
<dbReference type="PANTHER" id="PTHR31650">
    <property type="entry name" value="O-ACYLTRANSFERASE (WSD1-LIKE) FAMILY PROTEIN"/>
    <property type="match status" value="1"/>
</dbReference>
<organism evidence="2 3">
    <name type="scientific">Halioglobus maricola</name>
    <dbReference type="NCBI Taxonomy" id="2601894"/>
    <lineage>
        <taxon>Bacteria</taxon>
        <taxon>Pseudomonadati</taxon>
        <taxon>Pseudomonadota</taxon>
        <taxon>Gammaproteobacteria</taxon>
        <taxon>Cellvibrionales</taxon>
        <taxon>Halieaceae</taxon>
        <taxon>Halioglobus</taxon>
    </lineage>
</organism>
<dbReference type="OrthoDB" id="9810950at2"/>
<accession>A0A5P9NKL9</accession>
<dbReference type="GO" id="GO:0051701">
    <property type="term" value="P:biological process involved in interaction with host"/>
    <property type="evidence" value="ECO:0007669"/>
    <property type="project" value="TreeGrafter"/>
</dbReference>